<feature type="modified residue" description="N6-acetyllysine" evidence="5">
    <location>
        <position position="27"/>
    </location>
</feature>
<keyword evidence="9" id="KW-1185">Reference proteome</keyword>
<dbReference type="PIRSF" id="PIRSF028732">
    <property type="entry name" value="Alba"/>
    <property type="match status" value="1"/>
</dbReference>
<keyword evidence="3 5" id="KW-0963">Cytoplasm</keyword>
<evidence type="ECO:0000256" key="3">
    <source>
        <dbReference type="ARBA" id="ARBA00022490"/>
    </source>
</evidence>
<dbReference type="InParanoid" id="K0IBZ0"/>
<dbReference type="NCBIfam" id="NF003088">
    <property type="entry name" value="PRK04015.1"/>
    <property type="match status" value="1"/>
</dbReference>
<dbReference type="GO" id="GO:0003690">
    <property type="term" value="F:double-stranded DNA binding"/>
    <property type="evidence" value="ECO:0007669"/>
    <property type="project" value="UniProtKB-UniRule"/>
</dbReference>
<feature type="compositionally biased region" description="Low complexity" evidence="6">
    <location>
        <begin position="1"/>
        <end position="13"/>
    </location>
</feature>
<dbReference type="KEGG" id="nga:Ngar_c18990"/>
<feature type="region of interest" description="Disordered" evidence="6">
    <location>
        <begin position="1"/>
        <end position="20"/>
    </location>
</feature>
<dbReference type="GO" id="GO:0005694">
    <property type="term" value="C:chromosome"/>
    <property type="evidence" value="ECO:0007669"/>
    <property type="project" value="UniProtKB-SubCell"/>
</dbReference>
<evidence type="ECO:0000256" key="6">
    <source>
        <dbReference type="SAM" id="MobiDB-lite"/>
    </source>
</evidence>
<gene>
    <name evidence="8" type="primary">albA2</name>
    <name evidence="5" type="synonym">albA</name>
    <name evidence="8" type="ordered locus">Ngar_c18990</name>
</gene>
<reference evidence="8 9" key="1">
    <citation type="journal article" date="2012" name="Environ. Microbiol.">
        <title>The genome of the ammonia-oxidizing Candidatus Nitrososphaera gargensis: insights into metabolic versatility and environmental adaptations.</title>
        <authorList>
            <person name="Spang A."/>
            <person name="Poehlein A."/>
            <person name="Offre P."/>
            <person name="Zumbragel S."/>
            <person name="Haider S."/>
            <person name="Rychlik N."/>
            <person name="Nowka B."/>
            <person name="Schmeisser C."/>
            <person name="Lebedeva E.V."/>
            <person name="Rattei T."/>
            <person name="Bohm C."/>
            <person name="Schmid M."/>
            <person name="Galushko A."/>
            <person name="Hatzenpichler R."/>
            <person name="Weinmaier T."/>
            <person name="Daniel R."/>
            <person name="Schleper C."/>
            <person name="Spieck E."/>
            <person name="Streit W."/>
            <person name="Wagner M."/>
        </authorList>
    </citation>
    <scope>NUCLEOTIDE SEQUENCE [LARGE SCALE GENOMIC DNA]</scope>
    <source>
        <strain evidence="9">Ga9.2</strain>
    </source>
</reference>
<comment type="subcellular location">
    <subcellularLocation>
        <location evidence="5">Cytoplasm</location>
    </subcellularLocation>
    <subcellularLocation>
        <location evidence="5">Chromosome</location>
    </subcellularLocation>
</comment>
<evidence type="ECO:0000313" key="8">
    <source>
        <dbReference type="EMBL" id="AFU58831.1"/>
    </source>
</evidence>
<dbReference type="RefSeq" id="WP_015019368.1">
    <property type="nucleotide sequence ID" value="NC_018719.1"/>
</dbReference>
<evidence type="ECO:0000259" key="7">
    <source>
        <dbReference type="Pfam" id="PF01918"/>
    </source>
</evidence>
<dbReference type="Pfam" id="PF01918">
    <property type="entry name" value="Alba"/>
    <property type="match status" value="1"/>
</dbReference>
<protein>
    <recommendedName>
        <fullName evidence="5">DNA/RNA-binding protein Alba</fullName>
    </recommendedName>
</protein>
<evidence type="ECO:0000256" key="5">
    <source>
        <dbReference type="HAMAP-Rule" id="MF_01122"/>
    </source>
</evidence>
<keyword evidence="5" id="KW-0226">DNA condensation</keyword>
<evidence type="ECO:0000256" key="1">
    <source>
        <dbReference type="ARBA" id="ARBA00008018"/>
    </source>
</evidence>
<comment type="similarity">
    <text evidence="1 5">Belongs to the histone-like Alba family.</text>
</comment>
<dbReference type="EMBL" id="CP002408">
    <property type="protein sequence ID" value="AFU58831.1"/>
    <property type="molecule type" value="Genomic_DNA"/>
</dbReference>
<dbReference type="HOGENOM" id="CLU_110989_1_1_2"/>
<dbReference type="InterPro" id="IPR036882">
    <property type="entry name" value="Alba-like_dom_sf"/>
</dbReference>
<sequence length="108" mass="11657">MSTNTANAANTNTVRSGKPSNEIFIGKKPLMTYVTATLVQLANEPTVVIKARGKSITRAVDVAQIIVKRMDTLGYKIGPIKLGSETVQSEDGRTRNVSTIEVPISRAR</sequence>
<dbReference type="GeneID" id="13795762"/>
<dbReference type="Proteomes" id="UP000008037">
    <property type="component" value="Chromosome"/>
</dbReference>
<dbReference type="AlphaFoldDB" id="K0IBZ0"/>
<dbReference type="GO" id="GO:0003723">
    <property type="term" value="F:RNA binding"/>
    <property type="evidence" value="ECO:0007669"/>
    <property type="project" value="InterPro"/>
</dbReference>
<dbReference type="STRING" id="1237085.Ngar_c18990"/>
<organism evidence="8 9">
    <name type="scientific">Nitrososphaera gargensis (strain Ga9.2)</name>
    <dbReference type="NCBI Taxonomy" id="1237085"/>
    <lineage>
        <taxon>Archaea</taxon>
        <taxon>Nitrososphaerota</taxon>
        <taxon>Nitrososphaeria</taxon>
        <taxon>Nitrososphaerales</taxon>
        <taxon>Nitrososphaeraceae</taxon>
        <taxon>Nitrososphaera</taxon>
    </lineage>
</organism>
<evidence type="ECO:0000256" key="2">
    <source>
        <dbReference type="ARBA" id="ARBA00022454"/>
    </source>
</evidence>
<name>K0IBZ0_NITGG</name>
<dbReference type="GO" id="GO:0005737">
    <property type="term" value="C:cytoplasm"/>
    <property type="evidence" value="ECO:0007669"/>
    <property type="project" value="UniProtKB-SubCell"/>
</dbReference>
<feature type="domain" description="DNA/RNA-binding protein Alba-like" evidence="7">
    <location>
        <begin position="21"/>
        <end position="79"/>
    </location>
</feature>
<dbReference type="HAMAP" id="MF_01122">
    <property type="entry name" value="AlbA"/>
    <property type="match status" value="1"/>
</dbReference>
<evidence type="ECO:0000256" key="4">
    <source>
        <dbReference type="ARBA" id="ARBA00023125"/>
    </source>
</evidence>
<accession>K0IBZ0</accession>
<dbReference type="GO" id="GO:0030261">
    <property type="term" value="P:chromosome condensation"/>
    <property type="evidence" value="ECO:0007669"/>
    <property type="project" value="UniProtKB-KW"/>
</dbReference>
<comment type="function">
    <text evidence="5">Binds double-stranded DNA tightly but without sequence specificity. Involved in DNA compaction.</text>
</comment>
<keyword evidence="4 5" id="KW-0238">DNA-binding</keyword>
<keyword evidence="5" id="KW-0007">Acetylation</keyword>
<dbReference type="OrthoDB" id="10360at2157"/>
<dbReference type="InterPro" id="IPR013795">
    <property type="entry name" value="DNA/RNA-bd_Alba"/>
</dbReference>
<dbReference type="PATRIC" id="fig|1237085.11.peg.1883"/>
<dbReference type="Gene3D" id="3.30.110.20">
    <property type="entry name" value="Alba-like domain"/>
    <property type="match status" value="1"/>
</dbReference>
<keyword evidence="2 5" id="KW-0158">Chromosome</keyword>
<dbReference type="SUPFAM" id="SSF82704">
    <property type="entry name" value="AlbA-like"/>
    <property type="match status" value="1"/>
</dbReference>
<proteinExistence type="inferred from homology"/>
<dbReference type="InterPro" id="IPR002775">
    <property type="entry name" value="DNA/RNA-bd_Alba-like"/>
</dbReference>
<evidence type="ECO:0000313" key="9">
    <source>
        <dbReference type="Proteomes" id="UP000008037"/>
    </source>
</evidence>
<comment type="PTM">
    <text evidence="5">Acetylated. Acetylation at Lys-27 decreases DNA-binding affinity.</text>
</comment>